<reference evidence="2 5" key="2">
    <citation type="submission" date="2018-05" db="EMBL/GenBank/DDBJ databases">
        <title>Vancomycin-resistant Enterococcus faecium strain from Chelyabinsk, Russia.</title>
        <authorList>
            <person name="Gostev V."/>
            <person name="Goncharov A."/>
            <person name="Kolodzhieva V."/>
            <person name="Suvorov A."/>
            <person name="Sidorenko S."/>
            <person name="Zueva L."/>
        </authorList>
    </citation>
    <scope>NUCLEOTIDE SEQUENCE [LARGE SCALE GENOMIC DNA]</scope>
    <source>
        <strain evidence="2 5">20</strain>
    </source>
</reference>
<evidence type="ECO:0000313" key="1">
    <source>
        <dbReference type="EMBL" id="KAB7572854.1"/>
    </source>
</evidence>
<evidence type="ECO:0000313" key="6">
    <source>
        <dbReference type="Proteomes" id="UP000469871"/>
    </source>
</evidence>
<proteinExistence type="predicted"/>
<dbReference type="Proteomes" id="UP000183509">
    <property type="component" value="Unassembled WGS sequence"/>
</dbReference>
<evidence type="ECO:0000313" key="2">
    <source>
        <dbReference type="EMBL" id="PZM56920.1"/>
    </source>
</evidence>
<dbReference type="Proteomes" id="UP000249070">
    <property type="component" value="Unassembled WGS sequence"/>
</dbReference>
<protein>
    <submittedName>
        <fullName evidence="1">Uncharacterized protein</fullName>
    </submittedName>
</protein>
<dbReference type="EMBL" id="QHGU01000005">
    <property type="protein sequence ID" value="PZM56920.1"/>
    <property type="molecule type" value="Genomic_DNA"/>
</dbReference>
<dbReference type="Proteomes" id="UP000469871">
    <property type="component" value="Unassembled WGS sequence"/>
</dbReference>
<dbReference type="AlphaFoldDB" id="A0A132Z527"/>
<dbReference type="EMBL" id="WEFP01000002">
    <property type="protein sequence ID" value="KAB7572854.1"/>
    <property type="molecule type" value="Genomic_DNA"/>
</dbReference>
<accession>A0A132Z527</accession>
<sequence>MYKTKLLNQLDSLELEEINQGIAELENNIGKTYFGNSFNEKLTVLYVLKKHAEHKIICREINELKNQILTAWLNITDMQEARVKTFNTWVKYQNQLKGAEFVRDGLKYELEQLKLMEVSE</sequence>
<evidence type="ECO:0000313" key="4">
    <source>
        <dbReference type="Proteomes" id="UP000183509"/>
    </source>
</evidence>
<reference evidence="1 6" key="3">
    <citation type="submission" date="2019-10" db="EMBL/GenBank/DDBJ databases">
        <title>Evolutionary dynamics of vancomycin-resistant Enterococcus faecium during gastrointestinal tract colonization and bloodstream infection in immunocompromised pediatric patients.</title>
        <authorList>
            <person name="Chilambi G.S."/>
            <person name="Nordstrom H.R."/>
            <person name="Evans D.R."/>
            <person name="Ferrolino J."/>
            <person name="Hayden R.T."/>
            <person name="Maron G.M."/>
            <person name="Vo A.N."/>
            <person name="Gilmore M.S."/>
            <person name="Wolf J."/>
            <person name="Rosch J.W."/>
            <person name="Van Tyne D."/>
        </authorList>
    </citation>
    <scope>NUCLEOTIDE SEQUENCE [LARGE SCALE GENOMIC DNA]</scope>
    <source>
        <strain evidence="1 6">VRECG27</strain>
    </source>
</reference>
<evidence type="ECO:0000313" key="5">
    <source>
        <dbReference type="Proteomes" id="UP000249070"/>
    </source>
</evidence>
<gene>
    <name evidence="2" type="ORF">DKP91_01935</name>
    <name evidence="3" type="ORF">DTPHA_600475</name>
    <name evidence="1" type="ORF">GBM73_13685</name>
</gene>
<dbReference type="EMBL" id="FKLM01000005">
    <property type="protein sequence ID" value="SAY77109.1"/>
    <property type="molecule type" value="Genomic_DNA"/>
</dbReference>
<name>A0A132Z527_ENTFC</name>
<comment type="caution">
    <text evidence="1">The sequence shown here is derived from an EMBL/GenBank/DDBJ whole genome shotgun (WGS) entry which is preliminary data.</text>
</comment>
<reference evidence="3 4" key="1">
    <citation type="submission" date="2016-04" db="EMBL/GenBank/DDBJ databases">
        <authorList>
            <person name="Millard A."/>
        </authorList>
    </citation>
    <scope>NUCLEOTIDE SEQUENCE [LARGE SCALE GENOMIC DNA]</scope>
    <source>
        <strain evidence="3">Isolate 22</strain>
    </source>
</reference>
<evidence type="ECO:0000313" key="3">
    <source>
        <dbReference type="EMBL" id="SAY77109.1"/>
    </source>
</evidence>
<dbReference type="RefSeq" id="WP_002296495.1">
    <property type="nucleotide sequence ID" value="NZ_AP022341.1"/>
</dbReference>
<organism evidence="1 6">
    <name type="scientific">Enterococcus faecium</name>
    <name type="common">Streptococcus faecium</name>
    <dbReference type="NCBI Taxonomy" id="1352"/>
    <lineage>
        <taxon>Bacteria</taxon>
        <taxon>Bacillati</taxon>
        <taxon>Bacillota</taxon>
        <taxon>Bacilli</taxon>
        <taxon>Lactobacillales</taxon>
        <taxon>Enterococcaceae</taxon>
        <taxon>Enterococcus</taxon>
    </lineage>
</organism>